<sequence>MTDLDATTAIRNVFAQLGSIPDPVDRARAVGVVLDDIPTLQAELRALRQDAVLAMRETRSLAETAAALGISLPRVSQIVKGISRTSKKK</sequence>
<protein>
    <submittedName>
        <fullName evidence="1">RNA polymerase subunit sigma-70</fullName>
    </submittedName>
</protein>
<keyword evidence="2" id="KW-1185">Reference proteome</keyword>
<comment type="caution">
    <text evidence="1">The sequence shown here is derived from an EMBL/GenBank/DDBJ whole genome shotgun (WGS) entry which is preliminary data.</text>
</comment>
<dbReference type="EMBL" id="JAMQAW010000001">
    <property type="protein sequence ID" value="MCM2386941.1"/>
    <property type="molecule type" value="Genomic_DNA"/>
</dbReference>
<reference evidence="1" key="1">
    <citation type="submission" date="2022-06" db="EMBL/GenBank/DDBJ databases">
        <title>Genome public.</title>
        <authorList>
            <person name="Sun Q."/>
        </authorList>
    </citation>
    <scope>NUCLEOTIDE SEQUENCE</scope>
    <source>
        <strain evidence="1">CWNU-1</strain>
    </source>
</reference>
<dbReference type="Proteomes" id="UP001431429">
    <property type="component" value="Unassembled WGS sequence"/>
</dbReference>
<name>A0ABT0UFD3_9ACTN</name>
<proteinExistence type="predicted"/>
<evidence type="ECO:0000313" key="1">
    <source>
        <dbReference type="EMBL" id="MCM2386941.1"/>
    </source>
</evidence>
<accession>A0ABT0UFD3</accession>
<organism evidence="1 2">
    <name type="scientific">Streptomyces albipurpureus</name>
    <dbReference type="NCBI Taxonomy" id="2897419"/>
    <lineage>
        <taxon>Bacteria</taxon>
        <taxon>Bacillati</taxon>
        <taxon>Actinomycetota</taxon>
        <taxon>Actinomycetes</taxon>
        <taxon>Kitasatosporales</taxon>
        <taxon>Streptomycetaceae</taxon>
        <taxon>Streptomyces</taxon>
    </lineage>
</organism>
<evidence type="ECO:0000313" key="2">
    <source>
        <dbReference type="Proteomes" id="UP001431429"/>
    </source>
</evidence>
<gene>
    <name evidence="1" type="ORF">NBG84_01200</name>
</gene>
<dbReference type="RefSeq" id="WP_250917295.1">
    <property type="nucleotide sequence ID" value="NZ_JAMQAW010000001.1"/>
</dbReference>